<evidence type="ECO:0000313" key="1">
    <source>
        <dbReference type="EMBL" id="KAJ1352514.1"/>
    </source>
</evidence>
<comment type="caution">
    <text evidence="1">The sequence shown here is derived from an EMBL/GenBank/DDBJ whole genome shotgun (WGS) entry which is preliminary data.</text>
</comment>
<sequence length="135" mass="15202">MTASHTSAKGPVRNCNVTLYERWALCNDQPGTSSLTKFHIALFKDRNGTKKDQAVSFAGLSPVCYKTADSRVAVRKYIQEVDQIYKEMQRLRFSLAVGKHHPSTRYIRNAAELNEQDFTASKGLLKLINIILLGE</sequence>
<dbReference type="AlphaFoldDB" id="A0AAD5MX48"/>
<accession>A0AAD5MX48</accession>
<name>A0AAD5MX48_PARTN</name>
<organism evidence="1 2">
    <name type="scientific">Parelaphostrongylus tenuis</name>
    <name type="common">Meningeal worm</name>
    <dbReference type="NCBI Taxonomy" id="148309"/>
    <lineage>
        <taxon>Eukaryota</taxon>
        <taxon>Metazoa</taxon>
        <taxon>Ecdysozoa</taxon>
        <taxon>Nematoda</taxon>
        <taxon>Chromadorea</taxon>
        <taxon>Rhabditida</taxon>
        <taxon>Rhabditina</taxon>
        <taxon>Rhabditomorpha</taxon>
        <taxon>Strongyloidea</taxon>
        <taxon>Metastrongylidae</taxon>
        <taxon>Parelaphostrongylus</taxon>
    </lineage>
</organism>
<keyword evidence="2" id="KW-1185">Reference proteome</keyword>
<proteinExistence type="predicted"/>
<protein>
    <submittedName>
        <fullName evidence="1">Uncharacterized protein</fullName>
    </submittedName>
</protein>
<dbReference type="Proteomes" id="UP001196413">
    <property type="component" value="Unassembled WGS sequence"/>
</dbReference>
<reference evidence="1" key="1">
    <citation type="submission" date="2021-06" db="EMBL/GenBank/DDBJ databases">
        <title>Parelaphostrongylus tenuis whole genome reference sequence.</title>
        <authorList>
            <person name="Garwood T.J."/>
            <person name="Larsen P.A."/>
            <person name="Fountain-Jones N.M."/>
            <person name="Garbe J.R."/>
            <person name="Macchietto M.G."/>
            <person name="Kania S.A."/>
            <person name="Gerhold R.W."/>
            <person name="Richards J.E."/>
            <person name="Wolf T.M."/>
        </authorList>
    </citation>
    <scope>NUCLEOTIDE SEQUENCE</scope>
    <source>
        <strain evidence="1">MNPRO001-30</strain>
        <tissue evidence="1">Meninges</tissue>
    </source>
</reference>
<dbReference type="EMBL" id="JAHQIW010001435">
    <property type="protein sequence ID" value="KAJ1352514.1"/>
    <property type="molecule type" value="Genomic_DNA"/>
</dbReference>
<evidence type="ECO:0000313" key="2">
    <source>
        <dbReference type="Proteomes" id="UP001196413"/>
    </source>
</evidence>
<gene>
    <name evidence="1" type="ORF">KIN20_008860</name>
</gene>